<feature type="region of interest" description="Disordered" evidence="1">
    <location>
        <begin position="1"/>
        <end position="21"/>
    </location>
</feature>
<dbReference type="Gene3D" id="3.30.1050.10">
    <property type="entry name" value="SCP2 sterol-binding domain"/>
    <property type="match status" value="1"/>
</dbReference>
<name>A0ABT7N2R0_9MICO</name>
<evidence type="ECO:0000259" key="2">
    <source>
        <dbReference type="SMART" id="SM00849"/>
    </source>
</evidence>
<dbReference type="InterPro" id="IPR036527">
    <property type="entry name" value="SCP2_sterol-bd_dom_sf"/>
</dbReference>
<dbReference type="InterPro" id="IPR001279">
    <property type="entry name" value="Metallo-B-lactamas"/>
</dbReference>
<protein>
    <submittedName>
        <fullName evidence="3">Alkyl sulfatase dimerization domain-containing protein</fullName>
    </submittedName>
</protein>
<dbReference type="Gene3D" id="1.25.40.880">
    <property type="entry name" value="Alkyl sulfatase, dimerisation domain"/>
    <property type="match status" value="1"/>
</dbReference>
<feature type="compositionally biased region" description="Basic residues" evidence="1">
    <location>
        <begin position="1"/>
        <end position="13"/>
    </location>
</feature>
<dbReference type="SUPFAM" id="SSF56281">
    <property type="entry name" value="Metallo-hydrolase/oxidoreductase"/>
    <property type="match status" value="1"/>
</dbReference>
<evidence type="ECO:0000313" key="3">
    <source>
        <dbReference type="EMBL" id="MDL9980995.1"/>
    </source>
</evidence>
<accession>A0ABT7N2R0</accession>
<comment type="caution">
    <text evidence="3">The sequence shown here is derived from an EMBL/GenBank/DDBJ whole genome shotgun (WGS) entry which is preliminary data.</text>
</comment>
<dbReference type="SMART" id="SM00849">
    <property type="entry name" value="Lactamase_B"/>
    <property type="match status" value="1"/>
</dbReference>
<dbReference type="PANTHER" id="PTHR43223:SF2">
    <property type="entry name" value="METALLO-BETA-LACTAMASE DOMAIN-CONTAINING PROTEIN"/>
    <property type="match status" value="1"/>
</dbReference>
<dbReference type="Pfam" id="PF00753">
    <property type="entry name" value="Lactamase_B"/>
    <property type="match status" value="1"/>
</dbReference>
<dbReference type="EMBL" id="JASXSZ010000006">
    <property type="protein sequence ID" value="MDL9980995.1"/>
    <property type="molecule type" value="Genomic_DNA"/>
</dbReference>
<reference evidence="3 4" key="1">
    <citation type="submission" date="2023-06" db="EMBL/GenBank/DDBJ databases">
        <title>Microbacterium sp. nov., isolated from a waste landfill.</title>
        <authorList>
            <person name="Wen W."/>
        </authorList>
    </citation>
    <scope>NUCLEOTIDE SEQUENCE [LARGE SCALE GENOMIC DNA]</scope>
    <source>
        <strain evidence="3 4">ASV49</strain>
    </source>
</reference>
<dbReference type="Pfam" id="PF14863">
    <property type="entry name" value="Alkyl_sulf_dimr"/>
    <property type="match status" value="1"/>
</dbReference>
<sequence>MARAEQRHHHGRPAPRDRCRADRRRTSEFLRTAARISGCSFPQDRQTKESAMGNPYDVERSWPDYFLEHRRLTVEQQGTYQCGDLPVWTIYCPDGLIGDCIVFDAPEGLILYDVGMSHEAGEFIAKEIKKISDKPIKAVFYSHHHTDHYNGAAAIVDPAAVAAGEVDIYAWSNFLEEMANEFGEILQRQSMGAGYFGGAFLAPEEMHHHGIGLIRPGAGAYIPPTKFFSEDTTLTVAGLELTAFYTGGEAISEFGLHVPEYDLIAIADEFFTGIPNLHSIRGSKPRIPDNYIAALKRVLEVRPEWLVGSHLRPIQGKDEIAGHVSKYIDATKYLWDQSIRLINKGYTPVELQHALKDLPEEMWDPPYTVPMYGTPITSVPEFFTGWVSWFSGDSADLFPSQPAVKAARFTELMGGVDKVLDAAKADHAAGEHQLAAELAQIALRADPENEDARLVKAAALRALGYQQINPIARSWYLTGALELEGTVDPAQILGAFAQVFAVELPVAEVVSRWRYQLDAEKAKGVNLAVGIRPADGGKELTVRIRNRVLHVEDGLAPDAAVVVEATPAQVNGKGDPTVVLGDAAAWAQLQGLLDRELTPFHMHMR</sequence>
<dbReference type="InterPro" id="IPR038536">
    <property type="entry name" value="Alkyl/aryl-sulf_dimr_sf"/>
</dbReference>
<dbReference type="Proteomes" id="UP001235064">
    <property type="component" value="Unassembled WGS sequence"/>
</dbReference>
<proteinExistence type="predicted"/>
<dbReference type="RefSeq" id="WP_286289977.1">
    <property type="nucleotide sequence ID" value="NZ_JASXSZ010000006.1"/>
</dbReference>
<organism evidence="3 4">
    <name type="scientific">Microbacterium candidum</name>
    <dbReference type="NCBI Taxonomy" id="3041922"/>
    <lineage>
        <taxon>Bacteria</taxon>
        <taxon>Bacillati</taxon>
        <taxon>Actinomycetota</taxon>
        <taxon>Actinomycetes</taxon>
        <taxon>Micrococcales</taxon>
        <taxon>Microbacteriaceae</taxon>
        <taxon>Microbacterium</taxon>
    </lineage>
</organism>
<evidence type="ECO:0000313" key="4">
    <source>
        <dbReference type="Proteomes" id="UP001235064"/>
    </source>
</evidence>
<dbReference type="InterPro" id="IPR036866">
    <property type="entry name" value="RibonucZ/Hydroxyglut_hydro"/>
</dbReference>
<dbReference type="SUPFAM" id="SSF55718">
    <property type="entry name" value="SCP-like"/>
    <property type="match status" value="1"/>
</dbReference>
<dbReference type="PANTHER" id="PTHR43223">
    <property type="entry name" value="ALKYL/ARYL-SULFATASE"/>
    <property type="match status" value="1"/>
</dbReference>
<dbReference type="Gene3D" id="3.60.15.30">
    <property type="entry name" value="Metallo-beta-lactamase domain"/>
    <property type="match status" value="1"/>
</dbReference>
<dbReference type="InterPro" id="IPR029228">
    <property type="entry name" value="Alkyl_sulf_dimr"/>
</dbReference>
<feature type="domain" description="Metallo-beta-lactamase" evidence="2">
    <location>
        <begin position="97"/>
        <end position="310"/>
    </location>
</feature>
<dbReference type="InterPro" id="IPR052195">
    <property type="entry name" value="Bact_Alkyl/Aryl-Sulfatase"/>
</dbReference>
<gene>
    <name evidence="3" type="ORF">QSV35_16785</name>
</gene>
<evidence type="ECO:0000256" key="1">
    <source>
        <dbReference type="SAM" id="MobiDB-lite"/>
    </source>
</evidence>
<keyword evidence="4" id="KW-1185">Reference proteome</keyword>